<dbReference type="PROSITE" id="PS51480">
    <property type="entry name" value="DHAL"/>
    <property type="match status" value="1"/>
</dbReference>
<keyword evidence="8" id="KW-0067">ATP-binding</keyword>
<dbReference type="GO" id="GO:0050354">
    <property type="term" value="F:triokinase activity"/>
    <property type="evidence" value="ECO:0007669"/>
    <property type="project" value="UniProtKB-EC"/>
</dbReference>
<evidence type="ECO:0000256" key="4">
    <source>
        <dbReference type="ARBA" id="ARBA00022679"/>
    </source>
</evidence>
<dbReference type="Gene3D" id="3.40.50.10440">
    <property type="entry name" value="Dihydroxyacetone kinase, domain 1"/>
    <property type="match status" value="1"/>
</dbReference>
<dbReference type="OrthoDB" id="1724672at2759"/>
<dbReference type="GO" id="GO:0019588">
    <property type="term" value="P:anaerobic glycerol catabolic process"/>
    <property type="evidence" value="ECO:0007669"/>
    <property type="project" value="UniProtKB-UniPathway"/>
</dbReference>
<dbReference type="NCBIfam" id="TIGR02361">
    <property type="entry name" value="dak_ATP"/>
    <property type="match status" value="1"/>
</dbReference>
<dbReference type="HOGENOM" id="CLU_017054_6_0_1"/>
<feature type="binding site" evidence="12">
    <location>
        <position position="107"/>
    </location>
    <ligand>
        <name>substrate</name>
    </ligand>
</feature>
<dbReference type="InterPro" id="IPR050861">
    <property type="entry name" value="Dihydroxyacetone_Kinase"/>
</dbReference>
<feature type="domain" description="DhaL" evidence="13">
    <location>
        <begin position="390"/>
        <end position="599"/>
    </location>
</feature>
<dbReference type="Pfam" id="PF02733">
    <property type="entry name" value="Dak1"/>
    <property type="match status" value="1"/>
</dbReference>
<evidence type="ECO:0000256" key="10">
    <source>
        <dbReference type="ARBA" id="ARBA00048898"/>
    </source>
</evidence>
<sequence length="599" mass="63192">MDVQSKHLLNSPDTLVVDSLKGLCDLSPQLALDVDNKIVYLKDRDRAKVALVCGGGSGHEPAHSGFVGEGMLTAAVCGSIFASPNASQVRRGIDLVDNEQGTVIIVKNYTGDILNFGLAKEQYAASHPDKSDKVRFVIVGDDVAVGKTQGKIVGRRGLAGTVLVYKIAGALAQKGASLDEVHQLAEWVASNVVTIGASLGHVHVPGTAPLKSNLAGTELEIGMGIHNEAGNSKESPLPPLSSLIGKLLDFLTSNKDPERSFLEFKKGDNVVVLVNNLGGISELELTGIVAETRKQLVNRGYAIARILSGTFMTSLNMPGFSLTLLLLPRSDVHSPSAEKVLSLLDSKPNVPGWRWSSGTAPAPPTSQEVKGVEAVVSYDHVVQFRAADPNAFVSGIRNAVQSLISAEPEITRMDSIAGDGDCGLTLKAGAQAVLKKIDDGIINGNNIVSSLIAIAQVSEEVMGGTSGALYSIFFSGLAQSFQSQSIPSGSTVTHYQWKTALSQALDKLYSYTRARPPSRTLVDPLAAFINALRDGTKSSSDNHVFSEAVAQAAQAAEGTKDLEAKAGRSAYVEGETLREKQVPDPGAWGVKLILENLGL</sequence>
<feature type="binding site" evidence="12">
    <location>
        <begin position="56"/>
        <end position="59"/>
    </location>
    <ligand>
        <name>substrate</name>
    </ligand>
</feature>
<dbReference type="PANTHER" id="PTHR28629:SF14">
    <property type="entry name" value="DIHYDROXYACETONE KINASE 1"/>
    <property type="match status" value="1"/>
</dbReference>
<evidence type="ECO:0000256" key="9">
    <source>
        <dbReference type="ARBA" id="ARBA00047974"/>
    </source>
</evidence>
<accession>A8N8Y3</accession>
<dbReference type="FunFam" id="3.30.1180.20:FF:000001">
    <property type="entry name" value="Dihydroxyacetone kinase 1"/>
    <property type="match status" value="1"/>
</dbReference>
<feature type="binding site" evidence="12">
    <location>
        <position position="112"/>
    </location>
    <ligand>
        <name>substrate</name>
    </ligand>
</feature>
<evidence type="ECO:0000256" key="2">
    <source>
        <dbReference type="ARBA" id="ARBA00004778"/>
    </source>
</evidence>
<dbReference type="OMA" id="ALNMNGF"/>
<dbReference type="Pfam" id="PF02734">
    <property type="entry name" value="Dak2"/>
    <property type="match status" value="1"/>
</dbReference>
<dbReference type="FunCoup" id="A8N8Y3">
    <property type="interactions" value="341"/>
</dbReference>
<comment type="function">
    <text evidence="1">Catalyzes both the phosphorylation of dihydroxyacetone and of glyceraldehyde.</text>
</comment>
<dbReference type="SUPFAM" id="SSF82549">
    <property type="entry name" value="DAK1/DegV-like"/>
    <property type="match status" value="1"/>
</dbReference>
<keyword evidence="6 15" id="KW-0418">Kinase</keyword>
<dbReference type="FunFam" id="3.40.50.10440:FF:000001">
    <property type="entry name" value="Dihydroxyacetone kinase, DhaK subunit"/>
    <property type="match status" value="1"/>
</dbReference>
<dbReference type="STRING" id="240176.A8N8Y3"/>
<reference evidence="15 16" key="1">
    <citation type="journal article" date="2010" name="Proc. Natl. Acad. Sci. U.S.A.">
        <title>Insights into evolution of multicellular fungi from the assembled chromosomes of the mushroom Coprinopsis cinerea (Coprinus cinereus).</title>
        <authorList>
            <person name="Stajich J.E."/>
            <person name="Wilke S.K."/>
            <person name="Ahren D."/>
            <person name="Au C.H."/>
            <person name="Birren B.W."/>
            <person name="Borodovsky M."/>
            <person name="Burns C."/>
            <person name="Canback B."/>
            <person name="Casselton L.A."/>
            <person name="Cheng C.K."/>
            <person name="Deng J."/>
            <person name="Dietrich F.S."/>
            <person name="Fargo D.C."/>
            <person name="Farman M.L."/>
            <person name="Gathman A.C."/>
            <person name="Goldberg J."/>
            <person name="Guigo R."/>
            <person name="Hoegger P.J."/>
            <person name="Hooker J.B."/>
            <person name="Huggins A."/>
            <person name="James T.Y."/>
            <person name="Kamada T."/>
            <person name="Kilaru S."/>
            <person name="Kodira C."/>
            <person name="Kues U."/>
            <person name="Kupfer D."/>
            <person name="Kwan H.S."/>
            <person name="Lomsadze A."/>
            <person name="Li W."/>
            <person name="Lilly W.W."/>
            <person name="Ma L.J."/>
            <person name="Mackey A.J."/>
            <person name="Manning G."/>
            <person name="Martin F."/>
            <person name="Muraguchi H."/>
            <person name="Natvig D.O."/>
            <person name="Palmerini H."/>
            <person name="Ramesh M.A."/>
            <person name="Rehmeyer C.J."/>
            <person name="Roe B.A."/>
            <person name="Shenoy N."/>
            <person name="Stanke M."/>
            <person name="Ter-Hovhannisyan V."/>
            <person name="Tunlid A."/>
            <person name="Velagapudi R."/>
            <person name="Vision T.J."/>
            <person name="Zeng Q."/>
            <person name="Zolan M.E."/>
            <person name="Pukkila P.J."/>
        </authorList>
    </citation>
    <scope>NUCLEOTIDE SEQUENCE [LARGE SCALE GENOMIC DNA]</scope>
    <source>
        <strain evidence="16">Okayama-7 / 130 / ATCC MYA-4618 / FGSC 9003</strain>
    </source>
</reference>
<dbReference type="SMART" id="SM01120">
    <property type="entry name" value="Dak2"/>
    <property type="match status" value="1"/>
</dbReference>
<keyword evidence="5" id="KW-0547">Nucleotide-binding</keyword>
<dbReference type="VEuPathDB" id="FungiDB:CC1G_00858"/>
<evidence type="ECO:0000256" key="6">
    <source>
        <dbReference type="ARBA" id="ARBA00022777"/>
    </source>
</evidence>
<dbReference type="InterPro" id="IPR036117">
    <property type="entry name" value="DhaL_dom_sf"/>
</dbReference>
<dbReference type="InterPro" id="IPR012734">
    <property type="entry name" value="DhaK_ATP"/>
</dbReference>
<dbReference type="PROSITE" id="PS51481">
    <property type="entry name" value="DHAK"/>
    <property type="match status" value="1"/>
</dbReference>
<evidence type="ECO:0000256" key="7">
    <source>
        <dbReference type="ARBA" id="ARBA00022798"/>
    </source>
</evidence>
<dbReference type="RefSeq" id="XP_001831311.2">
    <property type="nucleotide sequence ID" value="XM_001831259.2"/>
</dbReference>
<evidence type="ECO:0000256" key="11">
    <source>
        <dbReference type="PIRSR" id="PIRSR612734-1"/>
    </source>
</evidence>
<evidence type="ECO:0000256" key="8">
    <source>
        <dbReference type="ARBA" id="ARBA00022840"/>
    </source>
</evidence>
<keyword evidence="16" id="KW-1185">Reference proteome</keyword>
<keyword evidence="7" id="KW-0319">Glycerol metabolism</keyword>
<comment type="pathway">
    <text evidence="2">Polyol metabolism; glycerol fermentation; glycerone phosphate from glycerol (oxidative route): step 2/2.</text>
</comment>
<dbReference type="InParanoid" id="A8N8Y3"/>
<evidence type="ECO:0000259" key="14">
    <source>
        <dbReference type="PROSITE" id="PS51481"/>
    </source>
</evidence>
<comment type="catalytic activity">
    <reaction evidence="9">
        <text>D-glyceraldehyde + ATP = D-glyceraldehyde 3-phosphate + ADP + H(+)</text>
        <dbReference type="Rhea" id="RHEA:13941"/>
        <dbReference type="ChEBI" id="CHEBI:15378"/>
        <dbReference type="ChEBI" id="CHEBI:17378"/>
        <dbReference type="ChEBI" id="CHEBI:30616"/>
        <dbReference type="ChEBI" id="CHEBI:59776"/>
        <dbReference type="ChEBI" id="CHEBI:456216"/>
        <dbReference type="EC" id="2.7.1.28"/>
    </reaction>
</comment>
<dbReference type="KEGG" id="cci:CC1G_00858"/>
<comment type="similarity">
    <text evidence="3">Belongs to the dihydroxyacetone kinase (DAK) family.</text>
</comment>
<dbReference type="InterPro" id="IPR004007">
    <property type="entry name" value="DhaL_dom"/>
</dbReference>
<dbReference type="GO" id="GO:0004371">
    <property type="term" value="F:glycerone kinase activity"/>
    <property type="evidence" value="ECO:0007669"/>
    <property type="project" value="UniProtKB-EC"/>
</dbReference>
<evidence type="ECO:0000256" key="3">
    <source>
        <dbReference type="ARBA" id="ARBA00008757"/>
    </source>
</evidence>
<evidence type="ECO:0000256" key="12">
    <source>
        <dbReference type="PIRSR" id="PIRSR612734-2"/>
    </source>
</evidence>
<dbReference type="Gene3D" id="3.30.1180.20">
    <property type="entry name" value="Dihydroxyacetone kinase, domain 2"/>
    <property type="match status" value="1"/>
</dbReference>
<dbReference type="GeneID" id="6007782"/>
<proteinExistence type="inferred from homology"/>
<dbReference type="InterPro" id="IPR004006">
    <property type="entry name" value="DhaK_dom"/>
</dbReference>
<evidence type="ECO:0000256" key="1">
    <source>
        <dbReference type="ARBA" id="ARBA00003264"/>
    </source>
</evidence>
<comment type="catalytic activity">
    <reaction evidence="10">
        <text>dihydroxyacetone + ATP = dihydroxyacetone phosphate + ADP + H(+)</text>
        <dbReference type="Rhea" id="RHEA:15773"/>
        <dbReference type="ChEBI" id="CHEBI:15378"/>
        <dbReference type="ChEBI" id="CHEBI:16016"/>
        <dbReference type="ChEBI" id="CHEBI:30616"/>
        <dbReference type="ChEBI" id="CHEBI:57642"/>
        <dbReference type="ChEBI" id="CHEBI:456216"/>
        <dbReference type="EC" id="2.7.1.29"/>
    </reaction>
</comment>
<keyword evidence="4" id="KW-0808">Transferase</keyword>
<evidence type="ECO:0000313" key="15">
    <source>
        <dbReference type="EMBL" id="EAU90474.2"/>
    </source>
</evidence>
<dbReference type="AlphaFoldDB" id="A8N8Y3"/>
<dbReference type="GO" id="GO:0005829">
    <property type="term" value="C:cytosol"/>
    <property type="evidence" value="ECO:0007669"/>
    <property type="project" value="TreeGrafter"/>
</dbReference>
<dbReference type="UniPathway" id="UPA00617">
    <property type="reaction ID" value="UER00669"/>
</dbReference>
<dbReference type="Proteomes" id="UP000001861">
    <property type="component" value="Unassembled WGS sequence"/>
</dbReference>
<dbReference type="FunFam" id="1.25.40.340:FF:000001">
    <property type="entry name" value="Dihydroxyacetone kinase 1"/>
    <property type="match status" value="1"/>
</dbReference>
<name>A8N8Y3_COPC7</name>
<evidence type="ECO:0000256" key="5">
    <source>
        <dbReference type="ARBA" id="ARBA00022741"/>
    </source>
</evidence>
<dbReference type="PANTHER" id="PTHR28629">
    <property type="entry name" value="TRIOKINASE/FMN CYCLASE"/>
    <property type="match status" value="1"/>
</dbReference>
<evidence type="ECO:0000259" key="13">
    <source>
        <dbReference type="PROSITE" id="PS51480"/>
    </source>
</evidence>
<feature type="domain" description="DhaK" evidence="14">
    <location>
        <begin position="11"/>
        <end position="353"/>
    </location>
</feature>
<dbReference type="GO" id="GO:0005524">
    <property type="term" value="F:ATP binding"/>
    <property type="evidence" value="ECO:0007669"/>
    <property type="project" value="UniProtKB-KW"/>
</dbReference>
<evidence type="ECO:0000313" key="16">
    <source>
        <dbReference type="Proteomes" id="UP000001861"/>
    </source>
</evidence>
<feature type="active site" description="Tele-hemiaminal-histidine intermediate" evidence="11">
    <location>
        <position position="226"/>
    </location>
</feature>
<organism evidence="15 16">
    <name type="scientific">Coprinopsis cinerea (strain Okayama-7 / 130 / ATCC MYA-4618 / FGSC 9003)</name>
    <name type="common">Inky cap fungus</name>
    <name type="synonym">Hormographiella aspergillata</name>
    <dbReference type="NCBI Taxonomy" id="240176"/>
    <lineage>
        <taxon>Eukaryota</taxon>
        <taxon>Fungi</taxon>
        <taxon>Dikarya</taxon>
        <taxon>Basidiomycota</taxon>
        <taxon>Agaricomycotina</taxon>
        <taxon>Agaricomycetes</taxon>
        <taxon>Agaricomycetidae</taxon>
        <taxon>Agaricales</taxon>
        <taxon>Agaricineae</taxon>
        <taxon>Psathyrellaceae</taxon>
        <taxon>Coprinopsis</taxon>
    </lineage>
</organism>
<dbReference type="EMBL" id="AACS02000007">
    <property type="protein sequence ID" value="EAU90474.2"/>
    <property type="molecule type" value="Genomic_DNA"/>
</dbReference>
<protein>
    <submittedName>
        <fullName evidence="15">Dihydroxyacetone kinase 1</fullName>
    </submittedName>
</protein>
<gene>
    <name evidence="15" type="ORF">CC1G_00858</name>
</gene>
<dbReference type="Gene3D" id="1.25.40.340">
    <property type="match status" value="1"/>
</dbReference>
<comment type="caution">
    <text evidence="15">The sequence shown here is derived from an EMBL/GenBank/DDBJ whole genome shotgun (WGS) entry which is preliminary data.</text>
</comment>
<dbReference type="SUPFAM" id="SSF101473">
    <property type="entry name" value="DhaL-like"/>
    <property type="match status" value="1"/>
</dbReference>
<dbReference type="eggNOG" id="KOG2426">
    <property type="taxonomic scope" value="Eukaryota"/>
</dbReference>